<name>B8HFW5_PSECP</name>
<dbReference type="InterPro" id="IPR005122">
    <property type="entry name" value="Uracil-DNA_glycosylase-like"/>
</dbReference>
<reference evidence="2" key="1">
    <citation type="submission" date="2009-01" db="EMBL/GenBank/DDBJ databases">
        <title>Complete sequence of chromosome of Arthrobacter chlorophenolicus A6.</title>
        <authorList>
            <consortium name="US DOE Joint Genome Institute"/>
            <person name="Lucas S."/>
            <person name="Copeland A."/>
            <person name="Lapidus A."/>
            <person name="Glavina del Rio T."/>
            <person name="Tice H."/>
            <person name="Bruce D."/>
            <person name="Goodwin L."/>
            <person name="Pitluck S."/>
            <person name="Goltsman E."/>
            <person name="Clum A."/>
            <person name="Larimer F."/>
            <person name="Land M."/>
            <person name="Hauser L."/>
            <person name="Kyrpides N."/>
            <person name="Mikhailova N."/>
            <person name="Jansson J."/>
            <person name="Richardson P."/>
        </authorList>
    </citation>
    <scope>NUCLEOTIDE SEQUENCE [LARGE SCALE GENOMIC DNA]</scope>
    <source>
        <strain evidence="2">A6</strain>
    </source>
</reference>
<gene>
    <name evidence="2" type="ordered locus">Achl_3197</name>
</gene>
<keyword evidence="3" id="KW-1185">Reference proteome</keyword>
<accession>B8HFW5</accession>
<dbReference type="SUPFAM" id="SSF52141">
    <property type="entry name" value="Uracil-DNA glycosylase-like"/>
    <property type="match status" value="1"/>
</dbReference>
<dbReference type="eggNOG" id="COG1573">
    <property type="taxonomic scope" value="Bacteria"/>
</dbReference>
<sequence length="213" mass="22947">MRPADNVDAFIGALAAVEPGADSTNFFDHTVPENALRRDNLALYLQGMLERRPSILLVGEAPGFRGMRITGVPFTNRTIFEGPANSFGLFGPGKGYVLPPEAAGVAAEPTATVMWEVLAELGVLPLLWSAFPWHPHKPGQPLTNRTPRPSEAALGTPFWHALAELFAVRTIVAVGNVAHRSLLRNGLDAPRIRHPAHGGRAGFKSGLEQLLLK</sequence>
<dbReference type="InterPro" id="IPR036895">
    <property type="entry name" value="Uracil-DNA_glycosylase-like_sf"/>
</dbReference>
<evidence type="ECO:0000313" key="2">
    <source>
        <dbReference type="EMBL" id="ACL41158.1"/>
    </source>
</evidence>
<dbReference type="HOGENOM" id="CLU_101311_0_0_11"/>
<organism evidence="2 3">
    <name type="scientific">Pseudarthrobacter chlorophenolicus (strain ATCC 700700 / DSM 12829 / CIP 107037 / JCM 12360 / KCTC 9906 / NCIMB 13794 / A6)</name>
    <name type="common">Arthrobacter chlorophenolicus</name>
    <dbReference type="NCBI Taxonomy" id="452863"/>
    <lineage>
        <taxon>Bacteria</taxon>
        <taxon>Bacillati</taxon>
        <taxon>Actinomycetota</taxon>
        <taxon>Actinomycetes</taxon>
        <taxon>Micrococcales</taxon>
        <taxon>Micrococcaceae</taxon>
        <taxon>Pseudarthrobacter</taxon>
    </lineage>
</organism>
<dbReference type="Gene3D" id="3.40.470.10">
    <property type="entry name" value="Uracil-DNA glycosylase-like domain"/>
    <property type="match status" value="1"/>
</dbReference>
<dbReference type="Proteomes" id="UP000002505">
    <property type="component" value="Chromosome"/>
</dbReference>
<dbReference type="OrthoDB" id="4977218at2"/>
<dbReference type="CDD" id="cd10035">
    <property type="entry name" value="UDG_like"/>
    <property type="match status" value="1"/>
</dbReference>
<proteinExistence type="predicted"/>
<evidence type="ECO:0000313" key="3">
    <source>
        <dbReference type="Proteomes" id="UP000002505"/>
    </source>
</evidence>
<dbReference type="KEGG" id="ach:Achl_3197"/>
<protein>
    <recommendedName>
        <fullName evidence="1">Uracil-DNA glycosylase-like domain-containing protein</fullName>
    </recommendedName>
</protein>
<dbReference type="Pfam" id="PF03167">
    <property type="entry name" value="UDG"/>
    <property type="match status" value="1"/>
</dbReference>
<feature type="domain" description="Uracil-DNA glycosylase-like" evidence="1">
    <location>
        <begin position="51"/>
        <end position="185"/>
    </location>
</feature>
<dbReference type="RefSeq" id="WP_015938352.1">
    <property type="nucleotide sequence ID" value="NC_011886.1"/>
</dbReference>
<dbReference type="AlphaFoldDB" id="B8HFW5"/>
<dbReference type="STRING" id="452863.Achl_3197"/>
<dbReference type="EMBL" id="CP001341">
    <property type="protein sequence ID" value="ACL41158.1"/>
    <property type="molecule type" value="Genomic_DNA"/>
</dbReference>
<evidence type="ECO:0000259" key="1">
    <source>
        <dbReference type="Pfam" id="PF03167"/>
    </source>
</evidence>